<dbReference type="AlphaFoldDB" id="A0AAJ7P9T3"/>
<dbReference type="GO" id="GO:0006898">
    <property type="term" value="P:receptor-mediated endocytosis"/>
    <property type="evidence" value="ECO:0007669"/>
    <property type="project" value="TreeGrafter"/>
</dbReference>
<accession>A0AAJ7P9T3</accession>
<reference evidence="12" key="1">
    <citation type="submission" date="2025-08" db="UniProtKB">
        <authorList>
            <consortium name="RefSeq"/>
        </authorList>
    </citation>
    <scope>IDENTIFICATION</scope>
</reference>
<dbReference type="GeneID" id="100901468"/>
<dbReference type="PANTHER" id="PTHR11247">
    <property type="entry name" value="PALMITOYL-PROTEIN THIOESTERASE/DOLICHYLDIPHOSPHATASE 1"/>
    <property type="match status" value="1"/>
</dbReference>
<dbReference type="GO" id="GO:0005764">
    <property type="term" value="C:lysosome"/>
    <property type="evidence" value="ECO:0007669"/>
    <property type="project" value="TreeGrafter"/>
</dbReference>
<keyword evidence="4 10" id="KW-0732">Signal</keyword>
<dbReference type="FunFam" id="3.40.50.1820:FF:000107">
    <property type="entry name" value="Palmitoyl-protein thioesterase 1"/>
    <property type="match status" value="1"/>
</dbReference>
<keyword evidence="7" id="KW-0325">Glycoprotein</keyword>
<gene>
    <name evidence="12" type="primary">LOC100901468</name>
</gene>
<evidence type="ECO:0000256" key="1">
    <source>
        <dbReference type="ARBA" id="ARBA00010758"/>
    </source>
</evidence>
<dbReference type="Pfam" id="PF02089">
    <property type="entry name" value="Palm_thioest"/>
    <property type="match status" value="1"/>
</dbReference>
<evidence type="ECO:0000256" key="7">
    <source>
        <dbReference type="ARBA" id="ARBA00023180"/>
    </source>
</evidence>
<dbReference type="Gene3D" id="3.40.50.1820">
    <property type="entry name" value="alpha/beta hydrolase"/>
    <property type="match status" value="1"/>
</dbReference>
<evidence type="ECO:0000313" key="12">
    <source>
        <dbReference type="RefSeq" id="XP_018495259.1"/>
    </source>
</evidence>
<dbReference type="GO" id="GO:0008474">
    <property type="term" value="F:palmitoyl-(protein) hydrolase activity"/>
    <property type="evidence" value="ECO:0007669"/>
    <property type="project" value="UniProtKB-EC"/>
</dbReference>
<evidence type="ECO:0000313" key="11">
    <source>
        <dbReference type="Proteomes" id="UP000694867"/>
    </source>
</evidence>
<evidence type="ECO:0000256" key="2">
    <source>
        <dbReference type="ARBA" id="ARBA00012423"/>
    </source>
</evidence>
<dbReference type="InterPro" id="IPR029058">
    <property type="entry name" value="AB_hydrolase_fold"/>
</dbReference>
<dbReference type="EC" id="3.1.2.22" evidence="2"/>
<feature type="chain" id="PRO_5042472001" description="Palmitoyl-protein thioesterase 1" evidence="10">
    <location>
        <begin position="19"/>
        <end position="294"/>
    </location>
</feature>
<evidence type="ECO:0000256" key="3">
    <source>
        <dbReference type="ARBA" id="ARBA00014212"/>
    </source>
</evidence>
<evidence type="ECO:0000256" key="5">
    <source>
        <dbReference type="ARBA" id="ARBA00022801"/>
    </source>
</evidence>
<dbReference type="PANTHER" id="PTHR11247:SF8">
    <property type="entry name" value="PALMITOYL-PROTEIN THIOESTERASE 1"/>
    <property type="match status" value="1"/>
</dbReference>
<dbReference type="InterPro" id="IPR002472">
    <property type="entry name" value="Palm_thioest"/>
</dbReference>
<dbReference type="RefSeq" id="XP_018495259.1">
    <property type="nucleotide sequence ID" value="XM_018639743.1"/>
</dbReference>
<evidence type="ECO:0000256" key="6">
    <source>
        <dbReference type="ARBA" id="ARBA00023157"/>
    </source>
</evidence>
<name>A0AAJ7P9T3_9ACAR</name>
<organism evidence="11 12">
    <name type="scientific">Galendromus occidentalis</name>
    <name type="common">western predatory mite</name>
    <dbReference type="NCBI Taxonomy" id="34638"/>
    <lineage>
        <taxon>Eukaryota</taxon>
        <taxon>Metazoa</taxon>
        <taxon>Ecdysozoa</taxon>
        <taxon>Arthropoda</taxon>
        <taxon>Chelicerata</taxon>
        <taxon>Arachnida</taxon>
        <taxon>Acari</taxon>
        <taxon>Parasitiformes</taxon>
        <taxon>Mesostigmata</taxon>
        <taxon>Gamasina</taxon>
        <taxon>Phytoseioidea</taxon>
        <taxon>Phytoseiidae</taxon>
        <taxon>Typhlodrominae</taxon>
        <taxon>Galendromus</taxon>
    </lineage>
</organism>
<feature type="signal peptide" evidence="10">
    <location>
        <begin position="1"/>
        <end position="18"/>
    </location>
</feature>
<evidence type="ECO:0000256" key="4">
    <source>
        <dbReference type="ARBA" id="ARBA00022729"/>
    </source>
</evidence>
<proteinExistence type="inferred from homology"/>
<evidence type="ECO:0000256" key="10">
    <source>
        <dbReference type="SAM" id="SignalP"/>
    </source>
</evidence>
<dbReference type="KEGG" id="goe:100901468"/>
<keyword evidence="5" id="KW-0378">Hydrolase</keyword>
<keyword evidence="6" id="KW-1015">Disulfide bond</keyword>
<comment type="catalytic activity">
    <reaction evidence="9">
        <text>S-hexadecanoyl-L-cysteinyl-[protein] + H2O = L-cysteinyl-[protein] + hexadecanoate + H(+)</text>
        <dbReference type="Rhea" id="RHEA:19233"/>
        <dbReference type="Rhea" id="RHEA-COMP:10131"/>
        <dbReference type="Rhea" id="RHEA-COMP:11032"/>
        <dbReference type="ChEBI" id="CHEBI:7896"/>
        <dbReference type="ChEBI" id="CHEBI:15377"/>
        <dbReference type="ChEBI" id="CHEBI:15378"/>
        <dbReference type="ChEBI" id="CHEBI:29950"/>
        <dbReference type="ChEBI" id="CHEBI:74151"/>
        <dbReference type="EC" id="3.1.2.22"/>
    </reaction>
    <physiologicalReaction direction="left-to-right" evidence="9">
        <dbReference type="Rhea" id="RHEA:19234"/>
    </physiologicalReaction>
</comment>
<comment type="similarity">
    <text evidence="1">Belongs to the palmitoyl-protein thioesterase family.</text>
</comment>
<dbReference type="Proteomes" id="UP000694867">
    <property type="component" value="Unplaced"/>
</dbReference>
<dbReference type="SUPFAM" id="SSF53474">
    <property type="entry name" value="alpha/beta-Hydrolases"/>
    <property type="match status" value="1"/>
</dbReference>
<protein>
    <recommendedName>
        <fullName evidence="3">Palmitoyl-protein thioesterase 1</fullName>
        <ecNumber evidence="2">3.1.2.22</ecNumber>
    </recommendedName>
    <alternativeName>
        <fullName evidence="8">Palmitoyl-protein hydrolase 1</fullName>
    </alternativeName>
</protein>
<keyword evidence="11" id="KW-1185">Reference proteome</keyword>
<sequence>MLLKGLLGLAPVFAAAFAGTPVVLWHGLGDTCCNPLSIGGFTSYLERELNGTKVLSLKIGSNFVDEMKNSYLMNSNDQVAEACKIIREDPDLKNGYHAVGFSQGGQFLRAVAQRCRNPPMKVLVSLGGQHQGVFGLPRCPGSSSTLCEYTRKILDYGAYWSWVQNELVPAQYWHDPNDEQTYANKSIFLADINNERVVNQTYRENLSKLEKLVLVKFGADSIVQPRESSWFGWYKANQDVAVSDMEDTALYKEDRIGLKTLKESGRLDLLEIAGADHLRVSEKWFTENIINRYF</sequence>
<dbReference type="PRINTS" id="PR00414">
    <property type="entry name" value="PPTHIESTRASE"/>
</dbReference>
<evidence type="ECO:0000256" key="8">
    <source>
        <dbReference type="ARBA" id="ARBA00031934"/>
    </source>
</evidence>
<evidence type="ECO:0000256" key="9">
    <source>
        <dbReference type="ARBA" id="ARBA00047409"/>
    </source>
</evidence>